<comment type="caution">
    <text evidence="1">The sequence shown here is derived from an EMBL/GenBank/DDBJ whole genome shotgun (WGS) entry which is preliminary data.</text>
</comment>
<evidence type="ECO:0000313" key="2">
    <source>
        <dbReference type="Proteomes" id="UP001501257"/>
    </source>
</evidence>
<sequence length="61" mass="7118">MKRLNLSNLPLVCGRYGLGRPYLVKKMTENLDRLFMESIASEENAPKLFELRGDHSYRTMN</sequence>
<proteinExistence type="predicted"/>
<accession>A0ABP9TUA6</accession>
<dbReference type="EMBL" id="BAABLK010000077">
    <property type="protein sequence ID" value="GAA5228535.1"/>
    <property type="molecule type" value="Genomic_DNA"/>
</dbReference>
<dbReference type="Proteomes" id="UP001501257">
    <property type="component" value="Unassembled WGS sequence"/>
</dbReference>
<organism evidence="1 2">
    <name type="scientific">Paeniglutamicibacter antarcticus</name>
    <dbReference type="NCBI Taxonomy" id="494023"/>
    <lineage>
        <taxon>Bacteria</taxon>
        <taxon>Bacillati</taxon>
        <taxon>Actinomycetota</taxon>
        <taxon>Actinomycetes</taxon>
        <taxon>Micrococcales</taxon>
        <taxon>Micrococcaceae</taxon>
        <taxon>Paeniglutamicibacter</taxon>
    </lineage>
</organism>
<protein>
    <submittedName>
        <fullName evidence="1">Uncharacterized protein</fullName>
    </submittedName>
</protein>
<name>A0ABP9TUA6_9MICC</name>
<gene>
    <name evidence="1" type="ORF">GCM10025778_30730</name>
</gene>
<reference evidence="2" key="1">
    <citation type="journal article" date="2019" name="Int. J. Syst. Evol. Microbiol.">
        <title>The Global Catalogue of Microorganisms (GCM) 10K type strain sequencing project: providing services to taxonomists for standard genome sequencing and annotation.</title>
        <authorList>
            <consortium name="The Broad Institute Genomics Platform"/>
            <consortium name="The Broad Institute Genome Sequencing Center for Infectious Disease"/>
            <person name="Wu L."/>
            <person name="Ma J."/>
        </authorList>
    </citation>
    <scope>NUCLEOTIDE SEQUENCE [LARGE SCALE GENOMIC DNA]</scope>
    <source>
        <strain evidence="2">JCM 18952</strain>
    </source>
</reference>
<keyword evidence="2" id="KW-1185">Reference proteome</keyword>
<evidence type="ECO:0000313" key="1">
    <source>
        <dbReference type="EMBL" id="GAA5228535.1"/>
    </source>
</evidence>